<feature type="region of interest" description="Disordered" evidence="3">
    <location>
        <begin position="32"/>
        <end position="52"/>
    </location>
</feature>
<keyword evidence="1" id="KW-0255">Endonuclease</keyword>
<evidence type="ECO:0000313" key="5">
    <source>
        <dbReference type="EMBL" id="GLB66471.1"/>
    </source>
</evidence>
<accession>A0ABQ5MR57</accession>
<name>A0ABQ5MR57_9MICC</name>
<organism evidence="5 6">
    <name type="scientific">Arthrobacter mangrovi</name>
    <dbReference type="NCBI Taxonomy" id="2966350"/>
    <lineage>
        <taxon>Bacteria</taxon>
        <taxon>Bacillati</taxon>
        <taxon>Actinomycetota</taxon>
        <taxon>Actinomycetes</taxon>
        <taxon>Micrococcales</taxon>
        <taxon>Micrococcaceae</taxon>
        <taxon>Arthrobacter</taxon>
    </lineage>
</organism>
<dbReference type="CDD" id="cd07719">
    <property type="entry name" value="arylsulfatase_AtsA-like_MBL-fold"/>
    <property type="match status" value="1"/>
</dbReference>
<evidence type="ECO:0000256" key="1">
    <source>
        <dbReference type="ARBA" id="ARBA00022759"/>
    </source>
</evidence>
<keyword evidence="1" id="KW-0540">Nuclease</keyword>
<reference evidence="5 6" key="1">
    <citation type="journal article" date="2023" name="Int. J. Syst. Evol. Microbiol.">
        <title>Arthrobacter mangrovi sp. nov., an actinobacterium isolated from the rhizosphere of a mangrove.</title>
        <authorList>
            <person name="Hamada M."/>
            <person name="Saitou S."/>
            <person name="Enomoto N."/>
            <person name="Nanri K."/>
            <person name="Hidaka K."/>
            <person name="Miura T."/>
            <person name="Tamura T."/>
        </authorList>
    </citation>
    <scope>NUCLEOTIDE SEQUENCE [LARGE SCALE GENOMIC DNA]</scope>
    <source>
        <strain evidence="5 6">NBRC 112813</strain>
    </source>
</reference>
<gene>
    <name evidence="5" type="ORF">AHIS1636_09100</name>
</gene>
<feature type="domain" description="Metallo-beta-lactamase" evidence="4">
    <location>
        <begin position="76"/>
        <end position="141"/>
    </location>
</feature>
<dbReference type="Gene3D" id="3.60.15.10">
    <property type="entry name" value="Ribonuclease Z/Hydroxyacylglutathione hydrolase-like"/>
    <property type="match status" value="1"/>
</dbReference>
<dbReference type="PANTHER" id="PTHR46018">
    <property type="entry name" value="ZINC PHOSPHODIESTERASE ELAC PROTEIN 1"/>
    <property type="match status" value="1"/>
</dbReference>
<evidence type="ECO:0000256" key="3">
    <source>
        <dbReference type="SAM" id="MobiDB-lite"/>
    </source>
</evidence>
<dbReference type="Proteomes" id="UP001209654">
    <property type="component" value="Unassembled WGS sequence"/>
</dbReference>
<evidence type="ECO:0000313" key="6">
    <source>
        <dbReference type="Proteomes" id="UP001209654"/>
    </source>
</evidence>
<evidence type="ECO:0000259" key="4">
    <source>
        <dbReference type="Pfam" id="PF00753"/>
    </source>
</evidence>
<keyword evidence="6" id="KW-1185">Reference proteome</keyword>
<dbReference type="PANTHER" id="PTHR46018:SF2">
    <property type="entry name" value="ZINC PHOSPHODIESTERASE ELAC PROTEIN 1"/>
    <property type="match status" value="1"/>
</dbReference>
<protein>
    <recommendedName>
        <fullName evidence="4">Metallo-beta-lactamase domain-containing protein</fullName>
    </recommendedName>
</protein>
<comment type="caution">
    <text evidence="5">The sequence shown here is derived from an EMBL/GenBank/DDBJ whole genome shotgun (WGS) entry which is preliminary data.</text>
</comment>
<dbReference type="RefSeq" id="WP_264794629.1">
    <property type="nucleotide sequence ID" value="NZ_BRVS01000004.1"/>
</dbReference>
<dbReference type="InterPro" id="IPR044094">
    <property type="entry name" value="AtsA-like_MBL-fold"/>
</dbReference>
<dbReference type="Pfam" id="PF00753">
    <property type="entry name" value="Lactamase_B"/>
    <property type="match status" value="1"/>
</dbReference>
<dbReference type="SUPFAM" id="SSF56281">
    <property type="entry name" value="Metallo-hydrolase/oxidoreductase"/>
    <property type="match status" value="1"/>
</dbReference>
<proteinExistence type="predicted"/>
<dbReference type="InterPro" id="IPR001279">
    <property type="entry name" value="Metallo-B-lactamas"/>
</dbReference>
<evidence type="ECO:0000256" key="2">
    <source>
        <dbReference type="ARBA" id="ARBA00022801"/>
    </source>
</evidence>
<sequence>MAKTPDGGRLSRRAVLGSLSVAGLAPVLTGAAQLPSESGNPRTGPRRKPLTSDAMNRLVLLGTSGGPPWWQDTDRAGVASAVVVGDRYYLVDAGHGVGRQIKDARLGTWDKDMQGPLDGLQSVFLTHLHSDHIADLYGILGTGLQNGLSRRDRLVEIWGPGNRGALPVSYKGEKMTEVVAPENPTPGTRETIDMMVRTFATDFNDRVIDSGYPTPDKIFAGRDIPLPARYAKDPNGNPHPRMSPFSFYEDDRVKVSATLVQHAPVFPAYAFKFETDTGTVVFSGDTGPSENLVELAAGADILVHEVIAEQWIAQRHPEPRDAAAEAEYQHLKGAHTTIEEVGAIAEQAGVRTLVLNHMVPGNWPVKEFERAGDNFSGKLIVGEDLDAIAIGAAVRGR</sequence>
<keyword evidence="2" id="KW-0378">Hydrolase</keyword>
<dbReference type="InterPro" id="IPR036866">
    <property type="entry name" value="RibonucZ/Hydroxyglut_hydro"/>
</dbReference>
<dbReference type="EMBL" id="BRVS01000004">
    <property type="protein sequence ID" value="GLB66471.1"/>
    <property type="molecule type" value="Genomic_DNA"/>
</dbReference>